<accession>A0ACC0WM93</accession>
<dbReference type="Proteomes" id="UP001163321">
    <property type="component" value="Chromosome 10"/>
</dbReference>
<sequence length="198" mass="21443">MTYKKAGVKSFKRGASGSKLVKKINVTTVVLKCFDAKKRPGLSPTDEHPKRLVLLVASDNATLTPVAFLINYFSILSGMEVLSLYKSLQQGASSSLSHTGCEIKKLPPAMTLSFPSKGKFPGVNVGCSPSTNRASSPPSPRLSCTETHVETEWGDVSEDGGDEDVWGYGCHLPLRGRFVLRVGERYSLSLRHVTSGRL</sequence>
<protein>
    <submittedName>
        <fullName evidence="1">Uncharacterized protein</fullName>
    </submittedName>
</protein>
<evidence type="ECO:0000313" key="2">
    <source>
        <dbReference type="Proteomes" id="UP001163321"/>
    </source>
</evidence>
<organism evidence="1 2">
    <name type="scientific">Peronosclerospora sorghi</name>
    <dbReference type="NCBI Taxonomy" id="230839"/>
    <lineage>
        <taxon>Eukaryota</taxon>
        <taxon>Sar</taxon>
        <taxon>Stramenopiles</taxon>
        <taxon>Oomycota</taxon>
        <taxon>Peronosporomycetes</taxon>
        <taxon>Peronosporales</taxon>
        <taxon>Peronosporaceae</taxon>
        <taxon>Peronosclerospora</taxon>
    </lineage>
</organism>
<proteinExistence type="predicted"/>
<reference evidence="1 2" key="1">
    <citation type="journal article" date="2022" name="bioRxiv">
        <title>The genome of the oomycete Peronosclerospora sorghi, a cosmopolitan pathogen of maize and sorghum, is inflated with dispersed pseudogenes.</title>
        <authorList>
            <person name="Fletcher K."/>
            <person name="Martin F."/>
            <person name="Isakeit T."/>
            <person name="Cavanaugh K."/>
            <person name="Magill C."/>
            <person name="Michelmore R."/>
        </authorList>
    </citation>
    <scope>NUCLEOTIDE SEQUENCE [LARGE SCALE GENOMIC DNA]</scope>
    <source>
        <strain evidence="1">P6</strain>
    </source>
</reference>
<evidence type="ECO:0000313" key="1">
    <source>
        <dbReference type="EMBL" id="KAI9919974.1"/>
    </source>
</evidence>
<dbReference type="EMBL" id="CM047589">
    <property type="protein sequence ID" value="KAI9919974.1"/>
    <property type="molecule type" value="Genomic_DNA"/>
</dbReference>
<name>A0ACC0WM93_9STRA</name>
<keyword evidence="2" id="KW-1185">Reference proteome</keyword>
<comment type="caution">
    <text evidence="1">The sequence shown here is derived from an EMBL/GenBank/DDBJ whole genome shotgun (WGS) entry which is preliminary data.</text>
</comment>
<gene>
    <name evidence="1" type="ORF">PsorP6_015873</name>
</gene>